<dbReference type="InterPro" id="IPR050259">
    <property type="entry name" value="SDR"/>
</dbReference>
<dbReference type="InterPro" id="IPR036291">
    <property type="entry name" value="NAD(P)-bd_dom_sf"/>
</dbReference>
<sequence>MRDYIELSRSVAGKKAIVTGAASGMGRATAHLLAREGAHVAVTDLDQTACDKIVGEIEAAGFTTAKAYAMDMSDNAAIASVAKSIIDDFGGLDIVINNAGLALPSPIDGDDYAGNWNKSLAVMLEGPQVLIRETLGALRGSKTPRIVNIASTEGLGGSAGNSPYTAAKHGIIGLTKGLAVELGKEGITVNAVCPGPIHTGITELIPDDHKATFAHRRTALRRYGEPEEVAHITLSLCLPAASYITGVAIPVDGGMRARNN</sequence>
<dbReference type="PRINTS" id="PR00080">
    <property type="entry name" value="SDRFAMILY"/>
</dbReference>
<reference evidence="2" key="1">
    <citation type="submission" date="2020-10" db="EMBL/GenBank/DDBJ databases">
        <title>Microbiome of the Black Sea water column analyzed by genome centric metagenomics.</title>
        <authorList>
            <person name="Cabello-Yeves P.J."/>
            <person name="Callieri C."/>
            <person name="Picazo A."/>
            <person name="Mehrshad M."/>
            <person name="Haro-Moreno J.M."/>
            <person name="Roda-Garcia J."/>
            <person name="Dzembekova N."/>
            <person name="Slabakova V."/>
            <person name="Slabakova N."/>
            <person name="Moncheva S."/>
            <person name="Rodriguez-Valera F."/>
        </authorList>
    </citation>
    <scope>NUCLEOTIDE SEQUENCE</scope>
    <source>
        <strain evidence="2">BS307-5m-G5</strain>
    </source>
</reference>
<dbReference type="EMBL" id="JADHOK010000058">
    <property type="protein sequence ID" value="MBL6762008.1"/>
    <property type="molecule type" value="Genomic_DNA"/>
</dbReference>
<dbReference type="PROSITE" id="PS00061">
    <property type="entry name" value="ADH_SHORT"/>
    <property type="match status" value="1"/>
</dbReference>
<organism evidence="2 3">
    <name type="scientific">PS1 clade bacterium</name>
    <dbReference type="NCBI Taxonomy" id="2175152"/>
    <lineage>
        <taxon>Bacteria</taxon>
        <taxon>Pseudomonadati</taxon>
        <taxon>Pseudomonadota</taxon>
        <taxon>Alphaproteobacteria</taxon>
        <taxon>PS1 clade</taxon>
    </lineage>
</organism>
<evidence type="ECO:0000313" key="3">
    <source>
        <dbReference type="Proteomes" id="UP000785783"/>
    </source>
</evidence>
<dbReference type="InterPro" id="IPR002347">
    <property type="entry name" value="SDR_fam"/>
</dbReference>
<evidence type="ECO:0000256" key="1">
    <source>
        <dbReference type="ARBA" id="ARBA00006484"/>
    </source>
</evidence>
<accession>A0A937HKR4</accession>
<dbReference type="Pfam" id="PF13561">
    <property type="entry name" value="adh_short_C2"/>
    <property type="match status" value="1"/>
</dbReference>
<dbReference type="CDD" id="cd05233">
    <property type="entry name" value="SDR_c"/>
    <property type="match status" value="1"/>
</dbReference>
<dbReference type="InterPro" id="IPR020904">
    <property type="entry name" value="Sc_DH/Rdtase_CS"/>
</dbReference>
<dbReference type="FunFam" id="3.40.50.720:FF:000084">
    <property type="entry name" value="Short-chain dehydrogenase reductase"/>
    <property type="match status" value="1"/>
</dbReference>
<protein>
    <submittedName>
        <fullName evidence="2">SDR family oxidoreductase</fullName>
    </submittedName>
</protein>
<comment type="similarity">
    <text evidence="1">Belongs to the short-chain dehydrogenases/reductases (SDR) family.</text>
</comment>
<dbReference type="PRINTS" id="PR00081">
    <property type="entry name" value="GDHRDH"/>
</dbReference>
<comment type="caution">
    <text evidence="2">The sequence shown here is derived from an EMBL/GenBank/DDBJ whole genome shotgun (WGS) entry which is preliminary data.</text>
</comment>
<name>A0A937HKR4_9PROT</name>
<dbReference type="SUPFAM" id="SSF51735">
    <property type="entry name" value="NAD(P)-binding Rossmann-fold domains"/>
    <property type="match status" value="1"/>
</dbReference>
<gene>
    <name evidence="2" type="ORF">ISQ19_04845</name>
</gene>
<dbReference type="Gene3D" id="3.40.50.720">
    <property type="entry name" value="NAD(P)-binding Rossmann-like Domain"/>
    <property type="match status" value="1"/>
</dbReference>
<dbReference type="Proteomes" id="UP000785783">
    <property type="component" value="Unassembled WGS sequence"/>
</dbReference>
<dbReference type="GO" id="GO:0032787">
    <property type="term" value="P:monocarboxylic acid metabolic process"/>
    <property type="evidence" value="ECO:0007669"/>
    <property type="project" value="UniProtKB-ARBA"/>
</dbReference>
<dbReference type="PANTHER" id="PTHR42879">
    <property type="entry name" value="3-OXOACYL-(ACYL-CARRIER-PROTEIN) REDUCTASE"/>
    <property type="match status" value="1"/>
</dbReference>
<proteinExistence type="inferred from homology"/>
<evidence type="ECO:0000313" key="2">
    <source>
        <dbReference type="EMBL" id="MBL6762008.1"/>
    </source>
</evidence>
<dbReference type="AlphaFoldDB" id="A0A937HKR4"/>
<dbReference type="PANTHER" id="PTHR42879:SF2">
    <property type="entry name" value="3-OXOACYL-[ACYL-CARRIER-PROTEIN] REDUCTASE FABG"/>
    <property type="match status" value="1"/>
</dbReference>